<evidence type="ECO:0000313" key="5">
    <source>
        <dbReference type="EMBL" id="WOC12780.1"/>
    </source>
</evidence>
<accession>A0AA97CUJ2</accession>
<dbReference type="Gene3D" id="3.40.50.1820">
    <property type="entry name" value="alpha/beta hydrolase"/>
    <property type="match status" value="1"/>
</dbReference>
<organism evidence="5">
    <name type="scientific">Gordonia sp. MP11Mi</name>
    <dbReference type="NCBI Taxonomy" id="3022769"/>
    <lineage>
        <taxon>Bacteria</taxon>
        <taxon>Bacillati</taxon>
        <taxon>Actinomycetota</taxon>
        <taxon>Actinomycetes</taxon>
        <taxon>Mycobacteriales</taxon>
        <taxon>Gordoniaceae</taxon>
        <taxon>Gordonia</taxon>
    </lineage>
</organism>
<gene>
    <name evidence="5" type="primary">pnbA_2</name>
    <name evidence="5" type="ORF">MP11Mi_18720</name>
</gene>
<proteinExistence type="inferred from homology"/>
<dbReference type="InterPro" id="IPR050309">
    <property type="entry name" value="Type-B_Carboxylest/Lipase"/>
</dbReference>
<evidence type="ECO:0000256" key="1">
    <source>
        <dbReference type="ARBA" id="ARBA00005964"/>
    </source>
</evidence>
<dbReference type="RefSeq" id="WP_420038649.1">
    <property type="nucleotide sequence ID" value="NZ_CP128986.1"/>
</dbReference>
<sequence>MNSDDLVVDTSNGPIRGIATESIDVWKGIAYARPPVGELRWRHAVEPEYHADVVPADTFGPVCPQPVMQVVELAAGTRQEEDCLYLNVATPRGAAASDAQLPVMVWIHGGAYLCGAGSQPMYNPVSLITTGNSAGAPTVVVTVNYRMGAFGFTDLSAWSTVDQTYEANCGMSDVLAALAWVNRNIAGFGGDPSNVTLFGESAGGGIITTLLTMPGADGLIHRAIAQSSPATSVYGRERAEKYAELMLAPMPQDRVRPGMLRSVPVGALVAGSQRAFLDVPRDFPGTIAHTPVIDGDLIPDDPLRVYDSDGALPVPLLIGTNRHETSLFKWMSSPLMPVKSEHVDAMFAHIGTEQPELPLPEPDHLDDSYQHVKTRVRSMAISRDIGFRMPALWIAEAHHRQAPVHLYRFDWATPLLRFIGFGAAHATELPYVWGNPASTKRDPMYRLGGRQTGDEVCRRVQRRWLNFAASGDPRVGDGSDDVVWEPYTDDRHASLRIGANDTASVGLDDALLQAWGEEVLSFQ</sequence>
<dbReference type="AlphaFoldDB" id="A0AA97CUJ2"/>
<feature type="domain" description="Carboxylesterase type B" evidence="4">
    <location>
        <begin position="5"/>
        <end position="504"/>
    </location>
</feature>
<dbReference type="Pfam" id="PF00135">
    <property type="entry name" value="COesterase"/>
    <property type="match status" value="1"/>
</dbReference>
<keyword evidence="2 3" id="KW-0378">Hydrolase</keyword>
<reference evidence="5" key="1">
    <citation type="submission" date="2023-06" db="EMBL/GenBank/DDBJ databases">
        <title>Gordonia sp. nov. and Pseudochrobactrum sp. nov., two species isolated from the burying beetle Nicrophorus vespilloides.</title>
        <authorList>
            <person name="Poehlein A."/>
            <person name="Guzman J."/>
            <person name="Daniel R."/>
            <person name="Vilcinskas A."/>
        </authorList>
    </citation>
    <scope>NUCLEOTIDE SEQUENCE</scope>
    <source>
        <strain evidence="5">MP11Mi</strain>
    </source>
</reference>
<dbReference type="InterPro" id="IPR002018">
    <property type="entry name" value="CarbesteraseB"/>
</dbReference>
<evidence type="ECO:0000256" key="3">
    <source>
        <dbReference type="RuleBase" id="RU361235"/>
    </source>
</evidence>
<dbReference type="SUPFAM" id="SSF53474">
    <property type="entry name" value="alpha/beta-Hydrolases"/>
    <property type="match status" value="1"/>
</dbReference>
<dbReference type="PANTHER" id="PTHR11559">
    <property type="entry name" value="CARBOXYLESTERASE"/>
    <property type="match status" value="1"/>
</dbReference>
<comment type="similarity">
    <text evidence="1 3">Belongs to the type-B carboxylesterase/lipase family.</text>
</comment>
<dbReference type="GO" id="GO:0016787">
    <property type="term" value="F:hydrolase activity"/>
    <property type="evidence" value="ECO:0007669"/>
    <property type="project" value="UniProtKB-KW"/>
</dbReference>
<dbReference type="EC" id="3.1.1.-" evidence="3"/>
<name>A0AA97CUJ2_9ACTN</name>
<dbReference type="InterPro" id="IPR029058">
    <property type="entry name" value="AB_hydrolase_fold"/>
</dbReference>
<evidence type="ECO:0000256" key="2">
    <source>
        <dbReference type="ARBA" id="ARBA00022801"/>
    </source>
</evidence>
<protein>
    <recommendedName>
        <fullName evidence="3">Carboxylic ester hydrolase</fullName>
        <ecNumber evidence="3">3.1.1.-</ecNumber>
    </recommendedName>
</protein>
<evidence type="ECO:0000259" key="4">
    <source>
        <dbReference type="Pfam" id="PF00135"/>
    </source>
</evidence>
<dbReference type="EMBL" id="CP128986">
    <property type="protein sequence ID" value="WOC12780.1"/>
    <property type="molecule type" value="Genomic_DNA"/>
</dbReference>
<dbReference type="InterPro" id="IPR019826">
    <property type="entry name" value="Carboxylesterase_B_AS"/>
</dbReference>
<dbReference type="PROSITE" id="PS00122">
    <property type="entry name" value="CARBOXYLESTERASE_B_1"/>
    <property type="match status" value="1"/>
</dbReference>